<feature type="region of interest" description="Disordered" evidence="1">
    <location>
        <begin position="109"/>
        <end position="135"/>
    </location>
</feature>
<proteinExistence type="predicted"/>
<evidence type="ECO:0008006" key="4">
    <source>
        <dbReference type="Google" id="ProtNLM"/>
    </source>
</evidence>
<accession>A0A3N5AW90</accession>
<reference evidence="2 3" key="1">
    <citation type="submission" date="2018-11" db="EMBL/GenBank/DDBJ databases">
        <title>Genomic Encyclopedia of Type Strains, Phase IV (KMG-IV): sequencing the most valuable type-strain genomes for metagenomic binning, comparative biology and taxonomic classification.</title>
        <authorList>
            <person name="Goeker M."/>
        </authorList>
    </citation>
    <scope>NUCLEOTIDE SEQUENCE [LARGE SCALE GENOMIC DNA]</scope>
    <source>
        <strain evidence="2 3">DSM 102936</strain>
    </source>
</reference>
<comment type="caution">
    <text evidence="2">The sequence shown here is derived from an EMBL/GenBank/DDBJ whole genome shotgun (WGS) entry which is preliminary data.</text>
</comment>
<dbReference type="AlphaFoldDB" id="A0A3N5AW90"/>
<evidence type="ECO:0000313" key="3">
    <source>
        <dbReference type="Proteomes" id="UP000282654"/>
    </source>
</evidence>
<gene>
    <name evidence="2" type="ORF">EDD75_0094</name>
</gene>
<name>A0A3N5AW90_9THEO</name>
<organism evidence="2 3">
    <name type="scientific">Thermodesulfitimonas autotrophica</name>
    <dbReference type="NCBI Taxonomy" id="1894989"/>
    <lineage>
        <taxon>Bacteria</taxon>
        <taxon>Bacillati</taxon>
        <taxon>Bacillota</taxon>
        <taxon>Clostridia</taxon>
        <taxon>Thermoanaerobacterales</taxon>
        <taxon>Thermoanaerobacteraceae</taxon>
        <taxon>Thermodesulfitimonas</taxon>
    </lineage>
</organism>
<sequence>MVLRFFRGPAGWEAHPYPLSRATRLLTHGSGYAGKSGRATVAPGGQRAQHGTESVGDPPELRAAAGGEAVLRPLATEGGREEGAGSEKKREFAEFLAFLVLLKLITTLGREGQSGPPGPQGPPGPKGDPGPPGKAVQVCHAAAYRLRGERLANGDFEEWEDGRPLFWEGRNFLRWEEAGTGRCAVRLGAAPAADATIYQDVPIIPGCCFDFRFLLRLPESSGQVRAAVEWLGPGREVIGTGTRLVFARPRSDYGSYSRLTDCAPPGAAWARVIFVKEGSGVADIDGVSLVGH</sequence>
<dbReference type="RefSeq" id="WP_170157638.1">
    <property type="nucleotide sequence ID" value="NZ_RKRE01000001.1"/>
</dbReference>
<evidence type="ECO:0000313" key="2">
    <source>
        <dbReference type="EMBL" id="RPF49289.1"/>
    </source>
</evidence>
<dbReference type="Proteomes" id="UP000282654">
    <property type="component" value="Unassembled WGS sequence"/>
</dbReference>
<feature type="region of interest" description="Disordered" evidence="1">
    <location>
        <begin position="37"/>
        <end position="60"/>
    </location>
</feature>
<feature type="compositionally biased region" description="Pro residues" evidence="1">
    <location>
        <begin position="116"/>
        <end position="132"/>
    </location>
</feature>
<dbReference type="EMBL" id="RKRE01000001">
    <property type="protein sequence ID" value="RPF49289.1"/>
    <property type="molecule type" value="Genomic_DNA"/>
</dbReference>
<keyword evidence="3" id="KW-1185">Reference proteome</keyword>
<evidence type="ECO:0000256" key="1">
    <source>
        <dbReference type="SAM" id="MobiDB-lite"/>
    </source>
</evidence>
<dbReference type="Gene3D" id="1.20.5.320">
    <property type="entry name" value="6-Phosphogluconate Dehydrogenase, domain 3"/>
    <property type="match status" value="1"/>
</dbReference>
<protein>
    <recommendedName>
        <fullName evidence="4">Collagen triple helix repeat protein</fullName>
    </recommendedName>
</protein>
<dbReference type="Gene3D" id="2.60.120.260">
    <property type="entry name" value="Galactose-binding domain-like"/>
    <property type="match status" value="1"/>
</dbReference>